<evidence type="ECO:0000313" key="2">
    <source>
        <dbReference type="Proteomes" id="UP000249046"/>
    </source>
</evidence>
<dbReference type="InterPro" id="IPR053196">
    <property type="entry name" value="Lipoprotein_YbaY-like"/>
</dbReference>
<dbReference type="Pfam" id="PF09619">
    <property type="entry name" value="YscW"/>
    <property type="match status" value="1"/>
</dbReference>
<organism evidence="1 2">
    <name type="scientific">Rhodanobacter denitrificans</name>
    <dbReference type="NCBI Taxonomy" id="666685"/>
    <lineage>
        <taxon>Bacteria</taxon>
        <taxon>Pseudomonadati</taxon>
        <taxon>Pseudomonadota</taxon>
        <taxon>Gammaproteobacteria</taxon>
        <taxon>Lysobacterales</taxon>
        <taxon>Rhodanobacteraceae</taxon>
        <taxon>Rhodanobacter</taxon>
    </lineage>
</organism>
<dbReference type="PANTHER" id="PTHR38013">
    <property type="entry name" value="GLYCOPROTEIN/POLYSACCHARIDE METABOLISM"/>
    <property type="match status" value="1"/>
</dbReference>
<evidence type="ECO:0000313" key="1">
    <source>
        <dbReference type="EMBL" id="PZQ12271.1"/>
    </source>
</evidence>
<evidence type="ECO:0008006" key="3">
    <source>
        <dbReference type="Google" id="ProtNLM"/>
    </source>
</evidence>
<sequence>MGVLSPRSVLRYVSLIKPTQLFLEGVLMRKLFAPALVGLLVLGGCKSSDQSSTPANGSSPATAPAAVQATSISGTVALRDQIPLGAEAKLTVRLVDLSQPEIAIAEKVQPVAGNPPFQFTLDFDPAKIDPNHTYVIEAMLVDGDRRFMPALNSPVLTGGNGATAQVVLNAEATPGEKLKEEINKVRSNSGGMKRIEGSYLNDQVSVAWDAFVSEGHVRFARVITDRGEAGRSTVQYAFKDDRPLGVIAGSTRIGWDESGAAILNEDGKGGQLDDAAVKAYQEEAARTLKMAQEKLPSPKRP</sequence>
<dbReference type="PANTHER" id="PTHR38013:SF1">
    <property type="entry name" value="GLYCOPROTEIN_POLYSACCHARIDE METABOLISM"/>
    <property type="match status" value="1"/>
</dbReference>
<dbReference type="Proteomes" id="UP000249046">
    <property type="component" value="Unassembled WGS sequence"/>
</dbReference>
<dbReference type="EMBL" id="QFPO01000013">
    <property type="protein sequence ID" value="PZQ12271.1"/>
    <property type="molecule type" value="Genomic_DNA"/>
</dbReference>
<dbReference type="AlphaFoldDB" id="A0A2W5K634"/>
<proteinExistence type="predicted"/>
<gene>
    <name evidence="1" type="ORF">DI564_13365</name>
</gene>
<dbReference type="InterPro" id="IPR039366">
    <property type="entry name" value="Pilotin"/>
</dbReference>
<name>A0A2W5K634_9GAMM</name>
<accession>A0A2W5K634</accession>
<comment type="caution">
    <text evidence="1">The sequence shown here is derived from an EMBL/GenBank/DDBJ whole genome shotgun (WGS) entry which is preliminary data.</text>
</comment>
<reference evidence="1 2" key="1">
    <citation type="submission" date="2017-08" db="EMBL/GenBank/DDBJ databases">
        <title>Infants hospitalized years apart are colonized by the same room-sourced microbial strains.</title>
        <authorList>
            <person name="Brooks B."/>
            <person name="Olm M.R."/>
            <person name="Firek B.A."/>
            <person name="Baker R."/>
            <person name="Thomas B.C."/>
            <person name="Morowitz M.J."/>
            <person name="Banfield J.F."/>
        </authorList>
    </citation>
    <scope>NUCLEOTIDE SEQUENCE [LARGE SCALE GENOMIC DNA]</scope>
    <source>
        <strain evidence="1">S2_005_003_R2_42</strain>
    </source>
</reference>
<protein>
    <recommendedName>
        <fullName evidence="3">Lipoprotein</fullName>
    </recommendedName>
</protein>